<feature type="transmembrane region" description="Helical" evidence="1">
    <location>
        <begin position="257"/>
        <end position="278"/>
    </location>
</feature>
<feature type="transmembrane region" description="Helical" evidence="1">
    <location>
        <begin position="442"/>
        <end position="462"/>
    </location>
</feature>
<proteinExistence type="predicted"/>
<feature type="transmembrane region" description="Helical" evidence="1">
    <location>
        <begin position="189"/>
        <end position="213"/>
    </location>
</feature>
<organism evidence="2 3">
    <name type="scientific">Mucilaginibacter oryzae</name>
    <dbReference type="NCBI Taxonomy" id="468058"/>
    <lineage>
        <taxon>Bacteria</taxon>
        <taxon>Pseudomonadati</taxon>
        <taxon>Bacteroidota</taxon>
        <taxon>Sphingobacteriia</taxon>
        <taxon>Sphingobacteriales</taxon>
        <taxon>Sphingobacteriaceae</taxon>
        <taxon>Mucilaginibacter</taxon>
    </lineage>
</organism>
<feature type="transmembrane region" description="Helical" evidence="1">
    <location>
        <begin position="225"/>
        <end position="245"/>
    </location>
</feature>
<evidence type="ECO:0000256" key="1">
    <source>
        <dbReference type="SAM" id="Phobius"/>
    </source>
</evidence>
<feature type="transmembrane region" description="Helical" evidence="1">
    <location>
        <begin position="18"/>
        <end position="37"/>
    </location>
</feature>
<sequence length="470" mass="53118">MIRTIFHSEYLQFRRSPAIWTGLLCYLFLGLYSIYYGRQVIAVQQTKIAEAADSISRAQIAYIKNFMADTTTSSGRYNYEKASVPSLVRFNYPFLAMNRPGALAPLCIGQRDLFPLYYPLTAQSYYVQTLKGDIYNPFKLKAGNFDLAFVIVYLMPLLLCACCFDILSAELRSGTDRLLTIASGNLRLLLLYRLLFRSGLVMAATLLLCLAGFFSAGQMNFRCGLGWIMVTLIYALVWSGINFWVNSFKKDGTFNAIAVLTAWVSIMIIIPSAADLALGQVSRIGEVKLAALMRSRNMPETDSAMNAALQKFYLVNPRYRPKDTISGRFYYFQGYSAFLFNGDRAADSLTDARYELLAQHQQQLARFNAVNPAYNTSEMLSMLAGTTLADEWAFKSAARSFHRQVFWFANRPLFESRLMKPLDYLGQPKFQPPSAAFILKNWFVDLLALTIGVVVFGLAGWIKLRHRPSL</sequence>
<gene>
    <name evidence="2" type="ORF">LX99_03057</name>
</gene>
<comment type="caution">
    <text evidence="2">The sequence shown here is derived from an EMBL/GenBank/DDBJ whole genome shotgun (WGS) entry which is preliminary data.</text>
</comment>
<keyword evidence="1" id="KW-0812">Transmembrane</keyword>
<dbReference type="AlphaFoldDB" id="A0A316H9W1"/>
<keyword evidence="1" id="KW-1133">Transmembrane helix</keyword>
<dbReference type="EMBL" id="QGHA01000005">
    <property type="protein sequence ID" value="PWK77246.1"/>
    <property type="molecule type" value="Genomic_DNA"/>
</dbReference>
<dbReference type="RefSeq" id="WP_109608638.1">
    <property type="nucleotide sequence ID" value="NZ_QGHA01000005.1"/>
</dbReference>
<feature type="transmembrane region" description="Helical" evidence="1">
    <location>
        <begin position="147"/>
        <end position="169"/>
    </location>
</feature>
<keyword evidence="1" id="KW-0472">Membrane</keyword>
<protein>
    <submittedName>
        <fullName evidence="2">Uncharacterized protein DUF3526</fullName>
    </submittedName>
</protein>
<accession>A0A316H9W1</accession>
<evidence type="ECO:0000313" key="2">
    <source>
        <dbReference type="EMBL" id="PWK77246.1"/>
    </source>
</evidence>
<reference evidence="2 3" key="1">
    <citation type="submission" date="2018-05" db="EMBL/GenBank/DDBJ databases">
        <title>Genomic Encyclopedia of Archaeal and Bacterial Type Strains, Phase II (KMG-II): from individual species to whole genera.</title>
        <authorList>
            <person name="Goeker M."/>
        </authorList>
    </citation>
    <scope>NUCLEOTIDE SEQUENCE [LARGE SCALE GENOMIC DNA]</scope>
    <source>
        <strain evidence="2 3">DSM 19975</strain>
    </source>
</reference>
<evidence type="ECO:0000313" key="3">
    <source>
        <dbReference type="Proteomes" id="UP000245678"/>
    </source>
</evidence>
<name>A0A316H9W1_9SPHI</name>
<dbReference type="Proteomes" id="UP000245678">
    <property type="component" value="Unassembled WGS sequence"/>
</dbReference>
<dbReference type="InterPro" id="IPR021913">
    <property type="entry name" value="DUF3526"/>
</dbReference>
<dbReference type="Pfam" id="PF12040">
    <property type="entry name" value="DUF3526"/>
    <property type="match status" value="1"/>
</dbReference>
<keyword evidence="3" id="KW-1185">Reference proteome</keyword>